<dbReference type="InterPro" id="IPR036259">
    <property type="entry name" value="MFS_trans_sf"/>
</dbReference>
<feature type="transmembrane region" description="Helical" evidence="6">
    <location>
        <begin position="181"/>
        <end position="200"/>
    </location>
</feature>
<feature type="transmembrane region" description="Helical" evidence="6">
    <location>
        <begin position="115"/>
        <end position="137"/>
    </location>
</feature>
<evidence type="ECO:0000313" key="8">
    <source>
        <dbReference type="Proteomes" id="UP000311382"/>
    </source>
</evidence>
<dbReference type="AlphaFoldDB" id="A0A5C5G6B8"/>
<evidence type="ECO:0000313" key="7">
    <source>
        <dbReference type="EMBL" id="TNY23932.1"/>
    </source>
</evidence>
<feature type="transmembrane region" description="Helical" evidence="6">
    <location>
        <begin position="493"/>
        <end position="511"/>
    </location>
</feature>
<feature type="transmembrane region" description="Helical" evidence="6">
    <location>
        <begin position="348"/>
        <end position="371"/>
    </location>
</feature>
<feature type="transmembrane region" description="Helical" evidence="6">
    <location>
        <begin position="391"/>
        <end position="409"/>
    </location>
</feature>
<keyword evidence="4 6" id="KW-0472">Membrane</keyword>
<organism evidence="7 8">
    <name type="scientific">Rhodotorula diobovata</name>
    <dbReference type="NCBI Taxonomy" id="5288"/>
    <lineage>
        <taxon>Eukaryota</taxon>
        <taxon>Fungi</taxon>
        <taxon>Dikarya</taxon>
        <taxon>Basidiomycota</taxon>
        <taxon>Pucciniomycotina</taxon>
        <taxon>Microbotryomycetes</taxon>
        <taxon>Sporidiobolales</taxon>
        <taxon>Sporidiobolaceae</taxon>
        <taxon>Rhodotorula</taxon>
    </lineage>
</organism>
<feature type="transmembrane region" description="Helical" evidence="6">
    <location>
        <begin position="206"/>
        <end position="228"/>
    </location>
</feature>
<dbReference type="PANTHER" id="PTHR23502">
    <property type="entry name" value="MAJOR FACILITATOR SUPERFAMILY"/>
    <property type="match status" value="1"/>
</dbReference>
<dbReference type="PANTHER" id="PTHR23502:SF22">
    <property type="entry name" value="MAJOR FACILITATOR SUPERFAMILY (MFS) PROFILE DOMAIN-CONTAINING PROTEIN"/>
    <property type="match status" value="1"/>
</dbReference>
<feature type="region of interest" description="Disordered" evidence="5">
    <location>
        <begin position="1"/>
        <end position="31"/>
    </location>
</feature>
<dbReference type="STRING" id="5288.A0A5C5G6B8"/>
<gene>
    <name evidence="7" type="ORF">DMC30DRAFT_388161</name>
</gene>
<feature type="transmembrane region" description="Helical" evidence="6">
    <location>
        <begin position="531"/>
        <end position="549"/>
    </location>
</feature>
<dbReference type="Proteomes" id="UP000311382">
    <property type="component" value="Unassembled WGS sequence"/>
</dbReference>
<proteinExistence type="predicted"/>
<dbReference type="SUPFAM" id="SSF103473">
    <property type="entry name" value="MFS general substrate transporter"/>
    <property type="match status" value="1"/>
</dbReference>
<comment type="subcellular location">
    <subcellularLocation>
        <location evidence="1">Membrane</location>
        <topology evidence="1">Multi-pass membrane protein</topology>
    </subcellularLocation>
</comment>
<sequence>MAEKADTHSTSSLDAEAGRAHGQPKPEATKEHIEYYAQNTTGYSRNLRAVQEAQGFKPTDGRLVVDPAEARVEYGDEIASKLKTNHDGTKILWPQPSDDPNDPQNWSPVKKNIQLLVLTMASFVPDFCSGLGIASLFDLAESFETTPDHINQLTSNWSIFLLGPGGIVAVFFIKRYGRLPVLFWSQLIGLGFLIGCALAPNLPTFAAMRCLNAFFSTAPQCTGLWVVADLFPFHLQARKLNIWTLGFIASPFVSPFLLGYMIPTTSFKDVYLVGVGYTALVVLLIAFVADETMYDRDVVPFPERPTTGLRYRIETLIGITGVKMAKYRCSWWESITSVFDLVWRPHMVLMLLYVGVTFGFGIGINVTQAVFLGSPPPVGYGFSPYVTASMYATPIVAAVIGEIVGRYLNDAIADREIKRHSGVFFAEFRLWSCYFAMPFFVVGFCLLGAAFENKLNVAAVIFGWGLAEFAILINTVAVYAYLNNCFPTRQGEVSALVNLARTLGGFAIPYYQNPWSESPSGGPMKVFGTEAGVAAALFVLIVPALQVYGRRLRARFSVNA</sequence>
<keyword evidence="2 6" id="KW-0812">Transmembrane</keyword>
<evidence type="ECO:0000256" key="2">
    <source>
        <dbReference type="ARBA" id="ARBA00022692"/>
    </source>
</evidence>
<keyword evidence="3 6" id="KW-1133">Transmembrane helix</keyword>
<evidence type="ECO:0000256" key="4">
    <source>
        <dbReference type="ARBA" id="ARBA00023136"/>
    </source>
</evidence>
<reference evidence="7 8" key="1">
    <citation type="submission" date="2019-03" db="EMBL/GenBank/DDBJ databases">
        <title>Rhodosporidium diobovatum UCD-FST 08-225 genome sequencing, assembly, and annotation.</title>
        <authorList>
            <person name="Fakankun I.U."/>
            <person name="Fristensky B."/>
            <person name="Levin D.B."/>
        </authorList>
    </citation>
    <scope>NUCLEOTIDE SEQUENCE [LARGE SCALE GENOMIC DNA]</scope>
    <source>
        <strain evidence="7 8">UCD-FST 08-225</strain>
    </source>
</reference>
<comment type="caution">
    <text evidence="7">The sequence shown here is derived from an EMBL/GenBank/DDBJ whole genome shotgun (WGS) entry which is preliminary data.</text>
</comment>
<evidence type="ECO:0000256" key="3">
    <source>
        <dbReference type="ARBA" id="ARBA00022989"/>
    </source>
</evidence>
<dbReference type="OrthoDB" id="2533084at2759"/>
<evidence type="ECO:0000256" key="5">
    <source>
        <dbReference type="SAM" id="MobiDB-lite"/>
    </source>
</evidence>
<feature type="transmembrane region" description="Helical" evidence="6">
    <location>
        <begin position="457"/>
        <end position="481"/>
    </location>
</feature>
<protein>
    <submittedName>
        <fullName evidence="7">MFS general substrate transporter</fullName>
    </submittedName>
</protein>
<feature type="transmembrane region" description="Helical" evidence="6">
    <location>
        <begin position="430"/>
        <end position="451"/>
    </location>
</feature>
<accession>A0A5C5G6B8</accession>
<keyword evidence="8" id="KW-1185">Reference proteome</keyword>
<feature type="transmembrane region" description="Helical" evidence="6">
    <location>
        <begin position="270"/>
        <end position="289"/>
    </location>
</feature>
<name>A0A5C5G6B8_9BASI</name>
<feature type="transmembrane region" description="Helical" evidence="6">
    <location>
        <begin position="157"/>
        <end position="174"/>
    </location>
</feature>
<dbReference type="InterPro" id="IPR011701">
    <property type="entry name" value="MFS"/>
</dbReference>
<dbReference type="EMBL" id="SOZI01000006">
    <property type="protein sequence ID" value="TNY23932.1"/>
    <property type="molecule type" value="Genomic_DNA"/>
</dbReference>
<evidence type="ECO:0000256" key="6">
    <source>
        <dbReference type="SAM" id="Phobius"/>
    </source>
</evidence>
<feature type="transmembrane region" description="Helical" evidence="6">
    <location>
        <begin position="240"/>
        <end position="258"/>
    </location>
</feature>
<evidence type="ECO:0000256" key="1">
    <source>
        <dbReference type="ARBA" id="ARBA00004141"/>
    </source>
</evidence>
<dbReference type="GO" id="GO:0022857">
    <property type="term" value="F:transmembrane transporter activity"/>
    <property type="evidence" value="ECO:0007669"/>
    <property type="project" value="InterPro"/>
</dbReference>
<dbReference type="Gene3D" id="1.20.1250.20">
    <property type="entry name" value="MFS general substrate transporter like domains"/>
    <property type="match status" value="1"/>
</dbReference>
<dbReference type="GO" id="GO:0005886">
    <property type="term" value="C:plasma membrane"/>
    <property type="evidence" value="ECO:0007669"/>
    <property type="project" value="TreeGrafter"/>
</dbReference>
<dbReference type="Pfam" id="PF07690">
    <property type="entry name" value="MFS_1"/>
    <property type="match status" value="1"/>
</dbReference>